<organism evidence="1 2">
    <name type="scientific">Meganyctiphanes norvegica</name>
    <name type="common">Northern krill</name>
    <name type="synonym">Thysanopoda norvegica</name>
    <dbReference type="NCBI Taxonomy" id="48144"/>
    <lineage>
        <taxon>Eukaryota</taxon>
        <taxon>Metazoa</taxon>
        <taxon>Ecdysozoa</taxon>
        <taxon>Arthropoda</taxon>
        <taxon>Crustacea</taxon>
        <taxon>Multicrustacea</taxon>
        <taxon>Malacostraca</taxon>
        <taxon>Eumalacostraca</taxon>
        <taxon>Eucarida</taxon>
        <taxon>Euphausiacea</taxon>
        <taxon>Euphausiidae</taxon>
        <taxon>Meganyctiphanes</taxon>
    </lineage>
</organism>
<sequence>MFHCGLVTRMVSRTSGLPGQQFLGLELTGRLLSSCSRIRPQVKQHATVTTPLHSCHTGTSDSGVEECKAVEGGAPNARSPPDRKVELVPVRGGVKHQSQGCGDGRLPHGR</sequence>
<keyword evidence="2" id="KW-1185">Reference proteome</keyword>
<dbReference type="EMBL" id="CAXKWB010023138">
    <property type="protein sequence ID" value="CAL4124890.1"/>
    <property type="molecule type" value="Genomic_DNA"/>
</dbReference>
<evidence type="ECO:0000313" key="1">
    <source>
        <dbReference type="EMBL" id="CAL4124890.1"/>
    </source>
</evidence>
<reference evidence="1 2" key="1">
    <citation type="submission" date="2024-05" db="EMBL/GenBank/DDBJ databases">
        <authorList>
            <person name="Wallberg A."/>
        </authorList>
    </citation>
    <scope>NUCLEOTIDE SEQUENCE [LARGE SCALE GENOMIC DNA]</scope>
</reference>
<protein>
    <submittedName>
        <fullName evidence="1">Uncharacterized protein</fullName>
    </submittedName>
</protein>
<accession>A0AAV2RIF2</accession>
<name>A0AAV2RIF2_MEGNR</name>
<evidence type="ECO:0000313" key="2">
    <source>
        <dbReference type="Proteomes" id="UP001497623"/>
    </source>
</evidence>
<comment type="caution">
    <text evidence="1">The sequence shown here is derived from an EMBL/GenBank/DDBJ whole genome shotgun (WGS) entry which is preliminary data.</text>
</comment>
<proteinExistence type="predicted"/>
<dbReference type="Proteomes" id="UP001497623">
    <property type="component" value="Unassembled WGS sequence"/>
</dbReference>
<dbReference type="AlphaFoldDB" id="A0AAV2RIF2"/>
<gene>
    <name evidence="1" type="ORF">MNOR_LOCUS24848</name>
</gene>